<dbReference type="SUPFAM" id="SSF47473">
    <property type="entry name" value="EF-hand"/>
    <property type="match status" value="1"/>
</dbReference>
<reference evidence="4" key="1">
    <citation type="submission" date="2025-08" db="UniProtKB">
        <authorList>
            <consortium name="Ensembl"/>
        </authorList>
    </citation>
    <scope>IDENTIFICATION</scope>
</reference>
<evidence type="ECO:0000313" key="5">
    <source>
        <dbReference type="Proteomes" id="UP000694402"/>
    </source>
</evidence>
<dbReference type="Pfam" id="PF00169">
    <property type="entry name" value="PH"/>
    <property type="match status" value="1"/>
</dbReference>
<keyword evidence="5" id="KW-1185">Reference proteome</keyword>
<evidence type="ECO:0000256" key="1">
    <source>
        <dbReference type="SAM" id="Coils"/>
    </source>
</evidence>
<feature type="region of interest" description="Disordered" evidence="2">
    <location>
        <begin position="542"/>
        <end position="625"/>
    </location>
</feature>
<dbReference type="InterPro" id="IPR011993">
    <property type="entry name" value="PH-like_dom_sf"/>
</dbReference>
<evidence type="ECO:0000256" key="2">
    <source>
        <dbReference type="SAM" id="MobiDB-lite"/>
    </source>
</evidence>
<keyword evidence="1" id="KW-0175">Coiled coil</keyword>
<dbReference type="GO" id="GO:0005737">
    <property type="term" value="C:cytoplasm"/>
    <property type="evidence" value="ECO:0007669"/>
    <property type="project" value="TreeGrafter"/>
</dbReference>
<dbReference type="Proteomes" id="UP000694402">
    <property type="component" value="Unassembled WGS sequence"/>
</dbReference>
<organism evidence="4 5">
    <name type="scientific">Oncorhynchus tshawytscha</name>
    <name type="common">Chinook salmon</name>
    <name type="synonym">Salmo tshawytscha</name>
    <dbReference type="NCBI Taxonomy" id="74940"/>
    <lineage>
        <taxon>Eukaryota</taxon>
        <taxon>Metazoa</taxon>
        <taxon>Chordata</taxon>
        <taxon>Craniata</taxon>
        <taxon>Vertebrata</taxon>
        <taxon>Euteleostomi</taxon>
        <taxon>Actinopterygii</taxon>
        <taxon>Neopterygii</taxon>
        <taxon>Teleostei</taxon>
        <taxon>Protacanthopterygii</taxon>
        <taxon>Salmoniformes</taxon>
        <taxon>Salmonidae</taxon>
        <taxon>Salmoninae</taxon>
        <taxon>Oncorhynchus</taxon>
    </lineage>
</organism>
<evidence type="ECO:0000259" key="3">
    <source>
        <dbReference type="PROSITE" id="PS50003"/>
    </source>
</evidence>
<name>A0A8C8M632_ONCTS</name>
<dbReference type="Ensembl" id="ENSOTST00005074035.2">
    <property type="protein sequence ID" value="ENSOTSP00005068181.1"/>
    <property type="gene ID" value="ENSOTSG00005032423.2"/>
</dbReference>
<dbReference type="InterPro" id="IPR011992">
    <property type="entry name" value="EF-hand-dom_pair"/>
</dbReference>
<accession>A0A8C8M632</accession>
<dbReference type="PANTHER" id="PTHR14383">
    <property type="entry name" value="SWAP-70 RECOMBINASE"/>
    <property type="match status" value="1"/>
</dbReference>
<sequence>MDLRSELLKSIWYGFTALDLEKSGKVSKSQLKVLSHNLCTVLSIPHDPVALEEHFRDDDDGPVSSQGYMPYLNKYILDKVKSSTQTHPKQVDELCWTLTAKKNYKPAKDNKNVLPGKDAFHLWSLFNFLSEDKYPLVMVPDEVEYLLKKICMAMSVELNCVELEDFISQDAVRQNGFTVWSFLEMMNTGKITRGMGQEITSMAIEEVYREIVAEVLKEGYLWKKSQLRRNWKERWFTLRPITLDYYTSEDRKERQGSIALDGNCCVEVLSDRDGKRCMFCLKTLSKTYEMSASDTKQRQEWTAAIQTAIRLHTEGKTSLHKDLKLKRREQREQREKRQLAKEEEQQRFQALQEEKERKLAELELLKEAQRQAQALLEQDEMRRRQHHEEMQQALEVQLREAKESRATMQAEMVLKEEEAERQRKRIKELEEMQTSLEEALQQEIKARQDEEVFRYAQTGLLSEEEDKMKALMVLQEEQEEYILKTQREKQELRQEMENKSRALEEAQRQLEEVRANRYRVDQDVVAAQRKLRQASTNVKHWNVQMNRLMRPIGPGEKRPSGGGSFSSFQIPSQRDPGLRLRQRSEEPDEESKENVDNSSSAGSGCEGERKERRLSQASNGDMDIP</sequence>
<dbReference type="GeneTree" id="ENSGT00950000183017"/>
<dbReference type="SMART" id="SM00233">
    <property type="entry name" value="PH"/>
    <property type="match status" value="1"/>
</dbReference>
<gene>
    <name evidence="4" type="primary">LOC112221651</name>
</gene>
<protein>
    <recommendedName>
        <fullName evidence="3">PH domain-containing protein</fullName>
    </recommendedName>
</protein>
<dbReference type="InterPro" id="IPR001849">
    <property type="entry name" value="PH_domain"/>
</dbReference>
<feature type="compositionally biased region" description="Basic and acidic residues" evidence="2">
    <location>
        <begin position="576"/>
        <end position="585"/>
    </location>
</feature>
<feature type="domain" description="PH" evidence="3">
    <location>
        <begin position="214"/>
        <end position="310"/>
    </location>
</feature>
<feature type="coiled-coil region" evidence="1">
    <location>
        <begin position="323"/>
        <end position="449"/>
    </location>
</feature>
<dbReference type="CDD" id="cd13273">
    <property type="entry name" value="PH_SWAP-70"/>
    <property type="match status" value="1"/>
</dbReference>
<dbReference type="PROSITE" id="PS50003">
    <property type="entry name" value="PH_DOMAIN"/>
    <property type="match status" value="1"/>
</dbReference>
<dbReference type="AlphaFoldDB" id="A0A8C8M632"/>
<dbReference type="Gene3D" id="2.30.29.30">
    <property type="entry name" value="Pleckstrin-homology domain (PH domain)/Phosphotyrosine-binding domain (PTB)"/>
    <property type="match status" value="1"/>
</dbReference>
<dbReference type="InterPro" id="IPR057836">
    <property type="entry name" value="EF-hand_SWAP70_N"/>
</dbReference>
<evidence type="ECO:0000313" key="4">
    <source>
        <dbReference type="Ensembl" id="ENSOTSP00005068181.1"/>
    </source>
</evidence>
<dbReference type="InterPro" id="IPR057837">
    <property type="entry name" value="PH_SWAP70"/>
</dbReference>
<proteinExistence type="predicted"/>
<dbReference type="Pfam" id="PF25530">
    <property type="entry name" value="EF-hand_SWAP70_N"/>
    <property type="match status" value="1"/>
</dbReference>
<dbReference type="GO" id="GO:0005634">
    <property type="term" value="C:nucleus"/>
    <property type="evidence" value="ECO:0007669"/>
    <property type="project" value="TreeGrafter"/>
</dbReference>
<feature type="coiled-coil region" evidence="1">
    <location>
        <begin position="475"/>
        <end position="523"/>
    </location>
</feature>
<dbReference type="SUPFAM" id="SSF50729">
    <property type="entry name" value="PH domain-like"/>
    <property type="match status" value="1"/>
</dbReference>
<dbReference type="PANTHER" id="PTHR14383:SF2">
    <property type="entry name" value="DIFFERENTIALLY EXPRESSED IN FDCP 6 HOMOLOG"/>
    <property type="match status" value="1"/>
</dbReference>
<reference evidence="4" key="2">
    <citation type="submission" date="2025-09" db="UniProtKB">
        <authorList>
            <consortium name="Ensembl"/>
        </authorList>
    </citation>
    <scope>IDENTIFICATION</scope>
</reference>
<dbReference type="FunFam" id="2.30.29.30:FF:000172">
    <property type="entry name" value="differentially expressed in FDCP 6 homolog"/>
    <property type="match status" value="1"/>
</dbReference>